<dbReference type="PROSITE" id="PS00107">
    <property type="entry name" value="PROTEIN_KINASE_ATP"/>
    <property type="match status" value="1"/>
</dbReference>
<feature type="binding site" evidence="19">
    <location>
        <position position="66"/>
    </location>
    <ligand>
        <name>ATP</name>
        <dbReference type="ChEBI" id="CHEBI:30616"/>
    </ligand>
</feature>
<dbReference type="InterPro" id="IPR017441">
    <property type="entry name" value="Protein_kinase_ATP_BS"/>
</dbReference>
<keyword evidence="7" id="KW-0732">Signal</keyword>
<dbReference type="EnsemblPlants" id="TuG1812G0600001099.01.T01">
    <property type="protein sequence ID" value="TuG1812G0600001099.01.T01.cds259960"/>
    <property type="gene ID" value="TuG1812G0600001099.01"/>
</dbReference>
<reference evidence="22" key="1">
    <citation type="journal article" date="2013" name="Nature">
        <title>Draft genome of the wheat A-genome progenitor Triticum urartu.</title>
        <authorList>
            <person name="Ling H.Q."/>
            <person name="Zhao S."/>
            <person name="Liu D."/>
            <person name="Wang J."/>
            <person name="Sun H."/>
            <person name="Zhang C."/>
            <person name="Fan H."/>
            <person name="Li D."/>
            <person name="Dong L."/>
            <person name="Tao Y."/>
            <person name="Gao C."/>
            <person name="Wu H."/>
            <person name="Li Y."/>
            <person name="Cui Y."/>
            <person name="Guo X."/>
            <person name="Zheng S."/>
            <person name="Wang B."/>
            <person name="Yu K."/>
            <person name="Liang Q."/>
            <person name="Yang W."/>
            <person name="Lou X."/>
            <person name="Chen J."/>
            <person name="Feng M."/>
            <person name="Jian J."/>
            <person name="Zhang X."/>
            <person name="Luo G."/>
            <person name="Jiang Y."/>
            <person name="Liu J."/>
            <person name="Wang Z."/>
            <person name="Sha Y."/>
            <person name="Zhang B."/>
            <person name="Wu H."/>
            <person name="Tang D."/>
            <person name="Shen Q."/>
            <person name="Xue P."/>
            <person name="Zou S."/>
            <person name="Wang X."/>
            <person name="Liu X."/>
            <person name="Wang F."/>
            <person name="Yang Y."/>
            <person name="An X."/>
            <person name="Dong Z."/>
            <person name="Zhang K."/>
            <person name="Zhang X."/>
            <person name="Luo M.C."/>
            <person name="Dvorak J."/>
            <person name="Tong Y."/>
            <person name="Wang J."/>
            <person name="Yang H."/>
            <person name="Li Z."/>
            <person name="Wang D."/>
            <person name="Zhang A."/>
            <person name="Wang J."/>
        </authorList>
    </citation>
    <scope>NUCLEOTIDE SEQUENCE</scope>
    <source>
        <strain evidence="22">cv. G1812</strain>
    </source>
</reference>
<keyword evidence="13" id="KW-0472">Membrane</keyword>
<evidence type="ECO:0000256" key="4">
    <source>
        <dbReference type="ARBA" id="ARBA00022536"/>
    </source>
</evidence>
<keyword evidence="22" id="KW-1185">Reference proteome</keyword>
<evidence type="ECO:0000256" key="9">
    <source>
        <dbReference type="ARBA" id="ARBA00022741"/>
    </source>
</evidence>
<keyword evidence="12" id="KW-1133">Transmembrane helix</keyword>
<dbReference type="PANTHER" id="PTHR47976">
    <property type="entry name" value="G-TYPE LECTIN S-RECEPTOR-LIKE SERINE/THREONINE-PROTEIN KINASE SD2-5"/>
    <property type="match status" value="1"/>
</dbReference>
<keyword evidence="3" id="KW-0723">Serine/threonine-protein kinase</keyword>
<evidence type="ECO:0000256" key="1">
    <source>
        <dbReference type="ARBA" id="ARBA00004479"/>
    </source>
</evidence>
<evidence type="ECO:0000256" key="11">
    <source>
        <dbReference type="ARBA" id="ARBA00022840"/>
    </source>
</evidence>
<evidence type="ECO:0000256" key="2">
    <source>
        <dbReference type="ARBA" id="ARBA00012513"/>
    </source>
</evidence>
<protein>
    <recommendedName>
        <fullName evidence="2">non-specific serine/threonine protein kinase</fullName>
        <ecNumber evidence="2">2.7.11.1</ecNumber>
    </recommendedName>
</protein>
<organism evidence="21 22">
    <name type="scientific">Triticum urartu</name>
    <name type="common">Red wild einkorn</name>
    <name type="synonym">Crithodium urartu</name>
    <dbReference type="NCBI Taxonomy" id="4572"/>
    <lineage>
        <taxon>Eukaryota</taxon>
        <taxon>Viridiplantae</taxon>
        <taxon>Streptophyta</taxon>
        <taxon>Embryophyta</taxon>
        <taxon>Tracheophyta</taxon>
        <taxon>Spermatophyta</taxon>
        <taxon>Magnoliopsida</taxon>
        <taxon>Liliopsida</taxon>
        <taxon>Poales</taxon>
        <taxon>Poaceae</taxon>
        <taxon>BOP clade</taxon>
        <taxon>Pooideae</taxon>
        <taxon>Triticodae</taxon>
        <taxon>Triticeae</taxon>
        <taxon>Triticinae</taxon>
        <taxon>Triticum</taxon>
    </lineage>
</organism>
<keyword evidence="4" id="KW-0245">EGF-like domain</keyword>
<dbReference type="GO" id="GO:0016020">
    <property type="term" value="C:membrane"/>
    <property type="evidence" value="ECO:0007669"/>
    <property type="project" value="UniProtKB-SubCell"/>
</dbReference>
<keyword evidence="11 19" id="KW-0067">ATP-binding</keyword>
<comment type="subcellular location">
    <subcellularLocation>
        <location evidence="1">Membrane</location>
        <topology evidence="1">Single-pass type I membrane protein</topology>
    </subcellularLocation>
</comment>
<evidence type="ECO:0000256" key="14">
    <source>
        <dbReference type="ARBA" id="ARBA00023157"/>
    </source>
</evidence>
<dbReference type="Proteomes" id="UP000015106">
    <property type="component" value="Chromosome 6"/>
</dbReference>
<dbReference type="Gramene" id="TuG1812G0600001099.01.T01">
    <property type="protein sequence ID" value="TuG1812G0600001099.01.T01.cds259960"/>
    <property type="gene ID" value="TuG1812G0600001099.01"/>
</dbReference>
<feature type="domain" description="Protein kinase" evidence="20">
    <location>
        <begin position="37"/>
        <end position="157"/>
    </location>
</feature>
<dbReference type="SUPFAM" id="SSF56112">
    <property type="entry name" value="Protein kinase-like (PK-like)"/>
    <property type="match status" value="1"/>
</dbReference>
<evidence type="ECO:0000256" key="13">
    <source>
        <dbReference type="ARBA" id="ARBA00023136"/>
    </source>
</evidence>
<evidence type="ECO:0000259" key="20">
    <source>
        <dbReference type="PROSITE" id="PS50011"/>
    </source>
</evidence>
<keyword evidence="8" id="KW-0430">Lectin</keyword>
<keyword evidence="14" id="KW-1015">Disulfide bond</keyword>
<dbReference type="InterPro" id="IPR051343">
    <property type="entry name" value="G-type_lectin_kinases/EP1-like"/>
</dbReference>
<evidence type="ECO:0000256" key="7">
    <source>
        <dbReference type="ARBA" id="ARBA00022729"/>
    </source>
</evidence>
<evidence type="ECO:0000256" key="16">
    <source>
        <dbReference type="ARBA" id="ARBA00023180"/>
    </source>
</evidence>
<dbReference type="InterPro" id="IPR001245">
    <property type="entry name" value="Ser-Thr/Tyr_kinase_cat_dom"/>
</dbReference>
<evidence type="ECO:0000256" key="12">
    <source>
        <dbReference type="ARBA" id="ARBA00022989"/>
    </source>
</evidence>
<dbReference type="PROSITE" id="PS50011">
    <property type="entry name" value="PROTEIN_KINASE_DOM"/>
    <property type="match status" value="1"/>
</dbReference>
<reference evidence="21" key="3">
    <citation type="submission" date="2022-06" db="UniProtKB">
        <authorList>
            <consortium name="EnsemblPlants"/>
        </authorList>
    </citation>
    <scope>IDENTIFICATION</scope>
</reference>
<reference evidence="21" key="2">
    <citation type="submission" date="2018-03" db="EMBL/GenBank/DDBJ databases">
        <title>The Triticum urartu genome reveals the dynamic nature of wheat genome evolution.</title>
        <authorList>
            <person name="Ling H."/>
            <person name="Ma B."/>
            <person name="Shi X."/>
            <person name="Liu H."/>
            <person name="Dong L."/>
            <person name="Sun H."/>
            <person name="Cao Y."/>
            <person name="Gao Q."/>
            <person name="Zheng S."/>
            <person name="Li Y."/>
            <person name="Yu Y."/>
            <person name="Du H."/>
            <person name="Qi M."/>
            <person name="Li Y."/>
            <person name="Yu H."/>
            <person name="Cui Y."/>
            <person name="Wang N."/>
            <person name="Chen C."/>
            <person name="Wu H."/>
            <person name="Zhao Y."/>
            <person name="Zhang J."/>
            <person name="Li Y."/>
            <person name="Zhou W."/>
            <person name="Zhang B."/>
            <person name="Hu W."/>
            <person name="Eijk M."/>
            <person name="Tang J."/>
            <person name="Witsenboer H."/>
            <person name="Zhao S."/>
            <person name="Li Z."/>
            <person name="Zhang A."/>
            <person name="Wang D."/>
            <person name="Liang C."/>
        </authorList>
    </citation>
    <scope>NUCLEOTIDE SEQUENCE [LARGE SCALE GENOMIC DNA]</scope>
    <source>
        <strain evidence="21">cv. G1812</strain>
    </source>
</reference>
<proteinExistence type="predicted"/>
<accession>A0A8R7UQJ5</accession>
<evidence type="ECO:0000256" key="6">
    <source>
        <dbReference type="ARBA" id="ARBA00022692"/>
    </source>
</evidence>
<evidence type="ECO:0000313" key="21">
    <source>
        <dbReference type="EnsemblPlants" id="TuG1812G0600001099.01.T01.cds259960"/>
    </source>
</evidence>
<dbReference type="PANTHER" id="PTHR47976:SF27">
    <property type="entry name" value="RECEPTOR-LIKE SERINE_THREONINE-PROTEIN KINASE"/>
    <property type="match status" value="1"/>
</dbReference>
<dbReference type="GO" id="GO:0005524">
    <property type="term" value="F:ATP binding"/>
    <property type="evidence" value="ECO:0007669"/>
    <property type="project" value="UniProtKB-UniRule"/>
</dbReference>
<evidence type="ECO:0000313" key="22">
    <source>
        <dbReference type="Proteomes" id="UP000015106"/>
    </source>
</evidence>
<keyword evidence="15" id="KW-0675">Receptor</keyword>
<keyword evidence="6" id="KW-0812">Transmembrane</keyword>
<sequence>RNVAPANASADDGEGLEEEEAAPLRLYTYQELEHATYCFRDPVGRGVFGTVFKGALRNGEQAIAVKRLEKLVEDGEREFQREVRAIGRTSHRNLVRLLGFYHEGAHRLLVYEFMSNGSVTDLLFRGAASTPPWSDRLGIVLDVARACTISMTNSAAA</sequence>
<keyword evidence="5" id="KW-0808">Transferase</keyword>
<name>A0A8R7UQJ5_TRIUA</name>
<comment type="catalytic activity">
    <reaction evidence="17">
        <text>L-threonyl-[protein] + ATP = O-phospho-L-threonyl-[protein] + ADP + H(+)</text>
        <dbReference type="Rhea" id="RHEA:46608"/>
        <dbReference type="Rhea" id="RHEA-COMP:11060"/>
        <dbReference type="Rhea" id="RHEA-COMP:11605"/>
        <dbReference type="ChEBI" id="CHEBI:15378"/>
        <dbReference type="ChEBI" id="CHEBI:30013"/>
        <dbReference type="ChEBI" id="CHEBI:30616"/>
        <dbReference type="ChEBI" id="CHEBI:61977"/>
        <dbReference type="ChEBI" id="CHEBI:456216"/>
        <dbReference type="EC" id="2.7.11.1"/>
    </reaction>
</comment>
<dbReference type="AlphaFoldDB" id="A0A8R7UQJ5"/>
<dbReference type="Gene3D" id="3.30.200.20">
    <property type="entry name" value="Phosphorylase Kinase, domain 1"/>
    <property type="match status" value="1"/>
</dbReference>
<evidence type="ECO:0000256" key="3">
    <source>
        <dbReference type="ARBA" id="ARBA00022527"/>
    </source>
</evidence>
<evidence type="ECO:0000256" key="19">
    <source>
        <dbReference type="PROSITE-ProRule" id="PRU10141"/>
    </source>
</evidence>
<evidence type="ECO:0000256" key="15">
    <source>
        <dbReference type="ARBA" id="ARBA00023170"/>
    </source>
</evidence>
<dbReference type="EC" id="2.7.11.1" evidence="2"/>
<keyword evidence="9 19" id="KW-0547">Nucleotide-binding</keyword>
<dbReference type="InterPro" id="IPR000719">
    <property type="entry name" value="Prot_kinase_dom"/>
</dbReference>
<dbReference type="Pfam" id="PF07714">
    <property type="entry name" value="PK_Tyr_Ser-Thr"/>
    <property type="match status" value="1"/>
</dbReference>
<dbReference type="GO" id="GO:0004674">
    <property type="term" value="F:protein serine/threonine kinase activity"/>
    <property type="evidence" value="ECO:0007669"/>
    <property type="project" value="UniProtKB-KW"/>
</dbReference>
<evidence type="ECO:0000256" key="5">
    <source>
        <dbReference type="ARBA" id="ARBA00022679"/>
    </source>
</evidence>
<keyword evidence="16" id="KW-0325">Glycoprotein</keyword>
<evidence type="ECO:0000256" key="10">
    <source>
        <dbReference type="ARBA" id="ARBA00022777"/>
    </source>
</evidence>
<evidence type="ECO:0000256" key="8">
    <source>
        <dbReference type="ARBA" id="ARBA00022734"/>
    </source>
</evidence>
<evidence type="ECO:0000256" key="17">
    <source>
        <dbReference type="ARBA" id="ARBA00047899"/>
    </source>
</evidence>
<dbReference type="InterPro" id="IPR011009">
    <property type="entry name" value="Kinase-like_dom_sf"/>
</dbReference>
<keyword evidence="10" id="KW-0418">Kinase</keyword>
<evidence type="ECO:0000256" key="18">
    <source>
        <dbReference type="ARBA" id="ARBA00048679"/>
    </source>
</evidence>
<dbReference type="FunFam" id="3.30.200.20:FF:000059">
    <property type="entry name" value="S-receptor-like serine/threonine-protein kinase"/>
    <property type="match status" value="1"/>
</dbReference>
<comment type="catalytic activity">
    <reaction evidence="18">
        <text>L-seryl-[protein] + ATP = O-phospho-L-seryl-[protein] + ADP + H(+)</text>
        <dbReference type="Rhea" id="RHEA:17989"/>
        <dbReference type="Rhea" id="RHEA-COMP:9863"/>
        <dbReference type="Rhea" id="RHEA-COMP:11604"/>
        <dbReference type="ChEBI" id="CHEBI:15378"/>
        <dbReference type="ChEBI" id="CHEBI:29999"/>
        <dbReference type="ChEBI" id="CHEBI:30616"/>
        <dbReference type="ChEBI" id="CHEBI:83421"/>
        <dbReference type="ChEBI" id="CHEBI:456216"/>
        <dbReference type="EC" id="2.7.11.1"/>
    </reaction>
</comment>